<comment type="caution">
    <text evidence="1">The sequence shown here is derived from an EMBL/GenBank/DDBJ whole genome shotgun (WGS) entry which is preliminary data.</text>
</comment>
<proteinExistence type="predicted"/>
<sequence>MPGFDPWVIAPRSHRDRAIPAGRAAEVSRTAGWISPVLVVDGRAGVREPDGDVAEVRPFAPLPAGTRRAVEALGEIRWA</sequence>
<name>A0ABP8S1G6_9PSEU</name>
<keyword evidence="2" id="KW-1185">Reference proteome</keyword>
<accession>A0ABP8S1G6</accession>
<gene>
    <name evidence="1" type="ORF">GCM10023175_56180</name>
</gene>
<evidence type="ECO:0000313" key="1">
    <source>
        <dbReference type="EMBL" id="GAA4555626.1"/>
    </source>
</evidence>
<protein>
    <submittedName>
        <fullName evidence="1">Uncharacterized protein</fullName>
    </submittedName>
</protein>
<dbReference type="EMBL" id="BAABGT010000094">
    <property type="protein sequence ID" value="GAA4555626.1"/>
    <property type="molecule type" value="Genomic_DNA"/>
</dbReference>
<dbReference type="RefSeq" id="WP_345425056.1">
    <property type="nucleotide sequence ID" value="NZ_BAABGT010000094.1"/>
</dbReference>
<organism evidence="1 2">
    <name type="scientific">Pseudonocardia xishanensis</name>
    <dbReference type="NCBI Taxonomy" id="630995"/>
    <lineage>
        <taxon>Bacteria</taxon>
        <taxon>Bacillati</taxon>
        <taxon>Actinomycetota</taxon>
        <taxon>Actinomycetes</taxon>
        <taxon>Pseudonocardiales</taxon>
        <taxon>Pseudonocardiaceae</taxon>
        <taxon>Pseudonocardia</taxon>
    </lineage>
</organism>
<evidence type="ECO:0000313" key="2">
    <source>
        <dbReference type="Proteomes" id="UP001501598"/>
    </source>
</evidence>
<dbReference type="Proteomes" id="UP001501598">
    <property type="component" value="Unassembled WGS sequence"/>
</dbReference>
<reference evidence="2" key="1">
    <citation type="journal article" date="2019" name="Int. J. Syst. Evol. Microbiol.">
        <title>The Global Catalogue of Microorganisms (GCM) 10K type strain sequencing project: providing services to taxonomists for standard genome sequencing and annotation.</title>
        <authorList>
            <consortium name="The Broad Institute Genomics Platform"/>
            <consortium name="The Broad Institute Genome Sequencing Center for Infectious Disease"/>
            <person name="Wu L."/>
            <person name="Ma J."/>
        </authorList>
    </citation>
    <scope>NUCLEOTIDE SEQUENCE [LARGE SCALE GENOMIC DNA]</scope>
    <source>
        <strain evidence="2">JCM 17906</strain>
    </source>
</reference>